<dbReference type="EMBL" id="CM047910">
    <property type="protein sequence ID" value="KAJ0076095.1"/>
    <property type="molecule type" value="Genomic_DNA"/>
</dbReference>
<name>A0ACC0ZWB7_9ROSI</name>
<gene>
    <name evidence="1" type="ORF">Patl1_34810</name>
</gene>
<protein>
    <submittedName>
        <fullName evidence="1">Uncharacterized protein</fullName>
    </submittedName>
</protein>
<organism evidence="1 2">
    <name type="scientific">Pistacia atlantica</name>
    <dbReference type="NCBI Taxonomy" id="434234"/>
    <lineage>
        <taxon>Eukaryota</taxon>
        <taxon>Viridiplantae</taxon>
        <taxon>Streptophyta</taxon>
        <taxon>Embryophyta</taxon>
        <taxon>Tracheophyta</taxon>
        <taxon>Spermatophyta</taxon>
        <taxon>Magnoliopsida</taxon>
        <taxon>eudicotyledons</taxon>
        <taxon>Gunneridae</taxon>
        <taxon>Pentapetalae</taxon>
        <taxon>rosids</taxon>
        <taxon>malvids</taxon>
        <taxon>Sapindales</taxon>
        <taxon>Anacardiaceae</taxon>
        <taxon>Pistacia</taxon>
    </lineage>
</organism>
<evidence type="ECO:0000313" key="1">
    <source>
        <dbReference type="EMBL" id="KAJ0076095.1"/>
    </source>
</evidence>
<proteinExistence type="predicted"/>
<dbReference type="Proteomes" id="UP001164250">
    <property type="component" value="Chromosome 15"/>
</dbReference>
<comment type="caution">
    <text evidence="1">The sequence shown here is derived from an EMBL/GenBank/DDBJ whole genome shotgun (WGS) entry which is preliminary data.</text>
</comment>
<reference evidence="2" key="1">
    <citation type="journal article" date="2023" name="G3 (Bethesda)">
        <title>Genome assembly and association tests identify interacting loci associated with vigor, precocity, and sex in interspecific pistachio rootstocks.</title>
        <authorList>
            <person name="Palmer W."/>
            <person name="Jacygrad E."/>
            <person name="Sagayaradj S."/>
            <person name="Cavanaugh K."/>
            <person name="Han R."/>
            <person name="Bertier L."/>
            <person name="Beede B."/>
            <person name="Kafkas S."/>
            <person name="Golino D."/>
            <person name="Preece J."/>
            <person name="Michelmore R."/>
        </authorList>
    </citation>
    <scope>NUCLEOTIDE SEQUENCE [LARGE SCALE GENOMIC DNA]</scope>
</reference>
<keyword evidence="2" id="KW-1185">Reference proteome</keyword>
<accession>A0ACC0ZWB7</accession>
<evidence type="ECO:0000313" key="2">
    <source>
        <dbReference type="Proteomes" id="UP001164250"/>
    </source>
</evidence>
<sequence>MLHIHCRYKMSQMLYERSFRSISFILLLLSNIYIYIYIKYVHSGNKLAAFEFF</sequence>